<gene>
    <name evidence="1" type="ORF">AVEN_24849_1</name>
</gene>
<name>A0A4Y2BU88_ARAVE</name>
<reference evidence="1 2" key="1">
    <citation type="journal article" date="2019" name="Sci. Rep.">
        <title>Orb-weaving spider Araneus ventricosus genome elucidates the spidroin gene catalogue.</title>
        <authorList>
            <person name="Kono N."/>
            <person name="Nakamura H."/>
            <person name="Ohtoshi R."/>
            <person name="Moran D.A.P."/>
            <person name="Shinohara A."/>
            <person name="Yoshida Y."/>
            <person name="Fujiwara M."/>
            <person name="Mori M."/>
            <person name="Tomita M."/>
            <person name="Arakawa K."/>
        </authorList>
    </citation>
    <scope>NUCLEOTIDE SEQUENCE [LARGE SCALE GENOMIC DNA]</scope>
</reference>
<keyword evidence="2" id="KW-1185">Reference proteome</keyword>
<protein>
    <submittedName>
        <fullName evidence="1">Uncharacterized protein</fullName>
    </submittedName>
</protein>
<dbReference type="Proteomes" id="UP000499080">
    <property type="component" value="Unassembled WGS sequence"/>
</dbReference>
<dbReference type="OrthoDB" id="6617542at2759"/>
<comment type="caution">
    <text evidence="1">The sequence shown here is derived from an EMBL/GenBank/DDBJ whole genome shotgun (WGS) entry which is preliminary data.</text>
</comment>
<organism evidence="1 2">
    <name type="scientific">Araneus ventricosus</name>
    <name type="common">Orbweaver spider</name>
    <name type="synonym">Epeira ventricosa</name>
    <dbReference type="NCBI Taxonomy" id="182803"/>
    <lineage>
        <taxon>Eukaryota</taxon>
        <taxon>Metazoa</taxon>
        <taxon>Ecdysozoa</taxon>
        <taxon>Arthropoda</taxon>
        <taxon>Chelicerata</taxon>
        <taxon>Arachnida</taxon>
        <taxon>Araneae</taxon>
        <taxon>Araneomorphae</taxon>
        <taxon>Entelegynae</taxon>
        <taxon>Araneoidea</taxon>
        <taxon>Araneidae</taxon>
        <taxon>Araneus</taxon>
    </lineage>
</organism>
<evidence type="ECO:0000313" key="2">
    <source>
        <dbReference type="Proteomes" id="UP000499080"/>
    </source>
</evidence>
<dbReference type="EMBL" id="BGPR01000113">
    <property type="protein sequence ID" value="GBL95648.1"/>
    <property type="molecule type" value="Genomic_DNA"/>
</dbReference>
<accession>A0A4Y2BU88</accession>
<proteinExistence type="predicted"/>
<evidence type="ECO:0000313" key="1">
    <source>
        <dbReference type="EMBL" id="GBL95648.1"/>
    </source>
</evidence>
<dbReference type="AlphaFoldDB" id="A0A4Y2BU88"/>
<sequence>MVGRDVTIRNCFRLGGFVKNKQENDLDVTEKPADLSKEDYEFWINVDTNLEKVEKLQKKQNVKYPCISINLRHFGCTDPFGCSDH</sequence>